<gene>
    <name evidence="3" type="ORF">DEW08_09205</name>
</gene>
<dbReference type="OrthoDB" id="7306143at2"/>
<evidence type="ECO:0000256" key="2">
    <source>
        <dbReference type="SAM" id="SignalP"/>
    </source>
</evidence>
<evidence type="ECO:0000313" key="3">
    <source>
        <dbReference type="EMBL" id="AWK87939.1"/>
    </source>
</evidence>
<name>A0A2S2CTY8_9PROT</name>
<reference evidence="4" key="1">
    <citation type="submission" date="2018-05" db="EMBL/GenBank/DDBJ databases">
        <title>Azospirillum thermophila sp. nov., a novel isolated from hot spring.</title>
        <authorList>
            <person name="Zhao Z."/>
        </authorList>
    </citation>
    <scope>NUCLEOTIDE SEQUENCE [LARGE SCALE GENOMIC DNA]</scope>
    <source>
        <strain evidence="4">CFH 70021</strain>
    </source>
</reference>
<dbReference type="EMBL" id="CP029353">
    <property type="protein sequence ID" value="AWK87939.1"/>
    <property type="molecule type" value="Genomic_DNA"/>
</dbReference>
<keyword evidence="2" id="KW-0732">Signal</keyword>
<feature type="chain" id="PRO_5015448032" description="DUF3035 domain-containing protein" evidence="2">
    <location>
        <begin position="25"/>
        <end position="202"/>
    </location>
</feature>
<feature type="compositionally biased region" description="Basic and acidic residues" evidence="1">
    <location>
        <begin position="157"/>
        <end position="178"/>
    </location>
</feature>
<dbReference type="Proteomes" id="UP000245629">
    <property type="component" value="Chromosome 2"/>
</dbReference>
<evidence type="ECO:0000256" key="1">
    <source>
        <dbReference type="SAM" id="MobiDB-lite"/>
    </source>
</evidence>
<sequence length="202" mass="21386">MSEPLPLPAVLAAALSASLLAACAADIRDDWPGRAQTPGQVAPNRTAPGPVASRPITTQTYVPGTVSGGGRLWSEQVQAESRAGTGGGIGVQPAPRPETTRRPAGAQDRAQDAPQGPQPQGPPARRRGSSSPPPERTVLPPQPVPLPAPPSTQDATDAFKRDLIRPEIDRMRTDDAMGKLDPLGQRDLMRRENDLRQWGGNR</sequence>
<evidence type="ECO:0008006" key="5">
    <source>
        <dbReference type="Google" id="ProtNLM"/>
    </source>
</evidence>
<accession>A0A2S2CTY8</accession>
<keyword evidence="4" id="KW-1185">Reference proteome</keyword>
<protein>
    <recommendedName>
        <fullName evidence="5">DUF3035 domain-containing protein</fullName>
    </recommendedName>
</protein>
<feature type="signal peptide" evidence="2">
    <location>
        <begin position="1"/>
        <end position="24"/>
    </location>
</feature>
<feature type="compositionally biased region" description="Pro residues" evidence="1">
    <location>
        <begin position="131"/>
        <end position="150"/>
    </location>
</feature>
<dbReference type="RefSeq" id="WP_109329686.1">
    <property type="nucleotide sequence ID" value="NZ_CP029353.1"/>
</dbReference>
<evidence type="ECO:0000313" key="4">
    <source>
        <dbReference type="Proteomes" id="UP000245629"/>
    </source>
</evidence>
<organism evidence="3 4">
    <name type="scientific">Azospirillum thermophilum</name>
    <dbReference type="NCBI Taxonomy" id="2202148"/>
    <lineage>
        <taxon>Bacteria</taxon>
        <taxon>Pseudomonadati</taxon>
        <taxon>Pseudomonadota</taxon>
        <taxon>Alphaproteobacteria</taxon>
        <taxon>Rhodospirillales</taxon>
        <taxon>Azospirillaceae</taxon>
        <taxon>Azospirillum</taxon>
    </lineage>
</organism>
<dbReference type="AlphaFoldDB" id="A0A2S2CTY8"/>
<feature type="compositionally biased region" description="Low complexity" evidence="1">
    <location>
        <begin position="102"/>
        <end position="115"/>
    </location>
</feature>
<feature type="region of interest" description="Disordered" evidence="1">
    <location>
        <begin position="30"/>
        <end position="202"/>
    </location>
</feature>
<proteinExistence type="predicted"/>
<dbReference type="KEGG" id="azz:DEW08_09205"/>